<dbReference type="VEuPathDB" id="VectorBase:MDOMA2_008773"/>
<keyword evidence="4" id="KW-1015">Disulfide bond</keyword>
<feature type="domain" description="Chitin-binding type-2" evidence="7">
    <location>
        <begin position="150"/>
        <end position="206"/>
    </location>
</feature>
<keyword evidence="1" id="KW-0147">Chitin-binding</keyword>
<organism evidence="8">
    <name type="scientific">Musca domestica</name>
    <name type="common">House fly</name>
    <dbReference type="NCBI Taxonomy" id="7370"/>
    <lineage>
        <taxon>Eukaryota</taxon>
        <taxon>Metazoa</taxon>
        <taxon>Ecdysozoa</taxon>
        <taxon>Arthropoda</taxon>
        <taxon>Hexapoda</taxon>
        <taxon>Insecta</taxon>
        <taxon>Pterygota</taxon>
        <taxon>Neoptera</taxon>
        <taxon>Endopterygota</taxon>
        <taxon>Diptera</taxon>
        <taxon>Brachycera</taxon>
        <taxon>Muscomorpha</taxon>
        <taxon>Muscoidea</taxon>
        <taxon>Muscidae</taxon>
        <taxon>Musca</taxon>
    </lineage>
</organism>
<keyword evidence="2 6" id="KW-0732">Signal</keyword>
<feature type="signal peptide" evidence="6">
    <location>
        <begin position="1"/>
        <end position="19"/>
    </location>
</feature>
<evidence type="ECO:0000313" key="10">
    <source>
        <dbReference type="RefSeq" id="XP_005183580.1"/>
    </source>
</evidence>
<keyword evidence="3" id="KW-0677">Repeat</keyword>
<evidence type="ECO:0000313" key="8">
    <source>
        <dbReference type="EnsemblMetazoa" id="MDOA004034-PA"/>
    </source>
</evidence>
<feature type="domain" description="Chitin-binding type-2" evidence="7">
    <location>
        <begin position="229"/>
        <end position="288"/>
    </location>
</feature>
<evidence type="ECO:0000256" key="3">
    <source>
        <dbReference type="ARBA" id="ARBA00022737"/>
    </source>
</evidence>
<dbReference type="AlphaFoldDB" id="A0A1I8MED6"/>
<evidence type="ECO:0000256" key="2">
    <source>
        <dbReference type="ARBA" id="ARBA00022729"/>
    </source>
</evidence>
<dbReference type="Proteomes" id="UP001652621">
    <property type="component" value="Unplaced"/>
</dbReference>
<evidence type="ECO:0000256" key="4">
    <source>
        <dbReference type="ARBA" id="ARBA00023157"/>
    </source>
</evidence>
<reference evidence="8" key="1">
    <citation type="submission" date="2020-05" db="UniProtKB">
        <authorList>
            <consortium name="EnsemblMetazoa"/>
        </authorList>
    </citation>
    <scope>IDENTIFICATION</scope>
    <source>
        <strain evidence="8">Aabys</strain>
    </source>
</reference>
<feature type="chain" id="PRO_5044560232" evidence="6">
    <location>
        <begin position="20"/>
        <end position="319"/>
    </location>
</feature>
<dbReference type="OrthoDB" id="6020543at2759"/>
<dbReference type="InterPro" id="IPR036508">
    <property type="entry name" value="Chitin-bd_dom_sf"/>
</dbReference>
<evidence type="ECO:0000256" key="5">
    <source>
        <dbReference type="ARBA" id="ARBA00023180"/>
    </source>
</evidence>
<dbReference type="RefSeq" id="XP_005183580.1">
    <property type="nucleotide sequence ID" value="XM_005183523.3"/>
</dbReference>
<dbReference type="PROSITE" id="PS50940">
    <property type="entry name" value="CHIT_BIND_II"/>
    <property type="match status" value="4"/>
</dbReference>
<proteinExistence type="predicted"/>
<dbReference type="GeneID" id="101899863"/>
<accession>A0A1I8MED6</accession>
<keyword evidence="5" id="KW-0325">Glycoprotein</keyword>
<dbReference type="GO" id="GO:0008061">
    <property type="term" value="F:chitin binding"/>
    <property type="evidence" value="ECO:0007669"/>
    <property type="project" value="UniProtKB-KW"/>
</dbReference>
<dbReference type="VEuPathDB" id="VectorBase:MDOA004034"/>
<evidence type="ECO:0000313" key="9">
    <source>
        <dbReference type="Proteomes" id="UP001652621"/>
    </source>
</evidence>
<dbReference type="GO" id="GO:0005576">
    <property type="term" value="C:extracellular region"/>
    <property type="evidence" value="ECO:0007669"/>
    <property type="project" value="InterPro"/>
</dbReference>
<dbReference type="PANTHER" id="PTHR23301">
    <property type="entry name" value="CHITIN BINDING PERITROPHIN-A"/>
    <property type="match status" value="1"/>
</dbReference>
<dbReference type="PANTHER" id="PTHR23301:SF0">
    <property type="entry name" value="CHITIN-BINDING TYPE-2 DOMAIN-CONTAINING PROTEIN-RELATED"/>
    <property type="match status" value="1"/>
</dbReference>
<protein>
    <submittedName>
        <fullName evidence="10">Peritrophin-48</fullName>
    </submittedName>
</protein>
<dbReference type="InterPro" id="IPR051940">
    <property type="entry name" value="Chitin_bind-dev_reg"/>
</dbReference>
<dbReference type="SUPFAM" id="SSF57625">
    <property type="entry name" value="Invertebrate chitin-binding proteins"/>
    <property type="match status" value="4"/>
</dbReference>
<dbReference type="Pfam" id="PF01607">
    <property type="entry name" value="CBM_14"/>
    <property type="match status" value="4"/>
</dbReference>
<dbReference type="EnsemblMetazoa" id="MDOA004034-RA">
    <property type="protein sequence ID" value="MDOA004034-PA"/>
    <property type="gene ID" value="MDOA004034"/>
</dbReference>
<evidence type="ECO:0000256" key="1">
    <source>
        <dbReference type="ARBA" id="ARBA00022669"/>
    </source>
</evidence>
<dbReference type="Gene3D" id="2.170.140.10">
    <property type="entry name" value="Chitin binding domain"/>
    <property type="match status" value="3"/>
</dbReference>
<name>A0A1I8MED6_MUSDO</name>
<gene>
    <name evidence="8" type="primary">101899863</name>
    <name evidence="10" type="synonym">LOC101899863</name>
</gene>
<dbReference type="STRING" id="7370.A0A1I8MED6"/>
<keyword evidence="9" id="KW-1185">Reference proteome</keyword>
<dbReference type="KEGG" id="mde:101899863"/>
<dbReference type="InterPro" id="IPR002557">
    <property type="entry name" value="Chitin-bd_dom"/>
</dbReference>
<evidence type="ECO:0000256" key="6">
    <source>
        <dbReference type="SAM" id="SignalP"/>
    </source>
</evidence>
<evidence type="ECO:0000259" key="7">
    <source>
        <dbReference type="PROSITE" id="PS50940"/>
    </source>
</evidence>
<feature type="domain" description="Chitin-binding type-2" evidence="7">
    <location>
        <begin position="96"/>
        <end position="140"/>
    </location>
</feature>
<feature type="domain" description="Chitin-binding type-2" evidence="7">
    <location>
        <begin position="37"/>
        <end position="92"/>
    </location>
</feature>
<dbReference type="eggNOG" id="ENOG502T906">
    <property type="taxonomic scope" value="Eukaryota"/>
</dbReference>
<sequence>MKFAKQLVIFVSLLAMGHGLSLPQLRESINEIAQNVLTLCKNRQNDTRFADYNDCHKFYVCANGMAHEYNCDDGYHFDQFSLTCMEGGDCQNKEVPSECSDGSVRAVEGDCYIYQSCVNGQYQNIKCHIGYYFDASKLACKPILYNANYKCNCVVPDHTVMSNYDNCETYYLCEDGEAILTNCPLGEYYNATYNSCLPDLDAICLMEPTKSPLLKIKSHVEKLAKNAMETMCQNVGNDQITFYASDSDCNQFFVCANGQLHIQKCPQNFYFDDNKKFCVFDSNQKCQQNGLSAVETPAAAPMPKIVVSPQEIASGHMKY</sequence>
<reference evidence="10" key="2">
    <citation type="submission" date="2025-04" db="UniProtKB">
        <authorList>
            <consortium name="RefSeq"/>
        </authorList>
    </citation>
    <scope>IDENTIFICATION</scope>
    <source>
        <strain evidence="10">Aabys</strain>
    </source>
</reference>
<dbReference type="SMART" id="SM00494">
    <property type="entry name" value="ChtBD2"/>
    <property type="match status" value="4"/>
</dbReference>